<dbReference type="SMART" id="SM00537">
    <property type="entry name" value="DCX"/>
    <property type="match status" value="2"/>
</dbReference>
<name>A0A8B9H5A3_ASTMX</name>
<dbReference type="GeneID" id="103037058"/>
<protein>
    <submittedName>
        <fullName evidence="4">Doublecortin domain containing 2B</fullName>
    </submittedName>
</protein>
<dbReference type="CTD" id="149069"/>
<evidence type="ECO:0000313" key="4">
    <source>
        <dbReference type="Ensembl" id="ENSAMXP00005008094.1"/>
    </source>
</evidence>
<feature type="compositionally biased region" description="Basic and acidic residues" evidence="2">
    <location>
        <begin position="262"/>
        <end position="274"/>
    </location>
</feature>
<evidence type="ECO:0000259" key="3">
    <source>
        <dbReference type="PROSITE" id="PS50309"/>
    </source>
</evidence>
<keyword evidence="1" id="KW-0677">Repeat</keyword>
<feature type="compositionally biased region" description="Basic and acidic residues" evidence="2">
    <location>
        <begin position="246"/>
        <end position="255"/>
    </location>
</feature>
<accession>A0A8B9H5A3</accession>
<dbReference type="Pfam" id="PF03607">
    <property type="entry name" value="DCX"/>
    <property type="match status" value="2"/>
</dbReference>
<feature type="domain" description="Doublecortin" evidence="3">
    <location>
        <begin position="135"/>
        <end position="217"/>
    </location>
</feature>
<dbReference type="Ensembl" id="ENSAMXT00005009085.1">
    <property type="protein sequence ID" value="ENSAMXP00005008094.1"/>
    <property type="gene ID" value="ENSAMXG00005004754.1"/>
</dbReference>
<dbReference type="PROSITE" id="PS50309">
    <property type="entry name" value="DC"/>
    <property type="match status" value="2"/>
</dbReference>
<reference evidence="4" key="1">
    <citation type="submission" date="2025-08" db="UniProtKB">
        <authorList>
            <consortium name="Ensembl"/>
        </authorList>
    </citation>
    <scope>IDENTIFICATION</scope>
</reference>
<dbReference type="Proteomes" id="UP000694621">
    <property type="component" value="Unplaced"/>
</dbReference>
<dbReference type="FunFam" id="3.10.20.230:FF:000011">
    <property type="entry name" value="Doublecortin domain containing 2B"/>
    <property type="match status" value="1"/>
</dbReference>
<proteinExistence type="predicted"/>
<evidence type="ECO:0000256" key="1">
    <source>
        <dbReference type="ARBA" id="ARBA00022737"/>
    </source>
</evidence>
<dbReference type="AlphaFoldDB" id="A0A8B9H5A3"/>
<feature type="region of interest" description="Disordered" evidence="2">
    <location>
        <begin position="246"/>
        <end position="321"/>
    </location>
</feature>
<feature type="compositionally biased region" description="Polar residues" evidence="2">
    <location>
        <begin position="368"/>
        <end position="392"/>
    </location>
</feature>
<feature type="region of interest" description="Disordered" evidence="2">
    <location>
        <begin position="336"/>
        <end position="355"/>
    </location>
</feature>
<sequence length="462" mass="51414">MVVGMASTGVSTLLPPVKSVMVYRNGDPFFTGRKFIVNQRQISTMEAFLNDVTVSIGAPLAIRTLYTPRHGHRVPDLDHLQQGAQYVAAGFERFKKIDYFSVGLKRAPVNRPGEVKVLSRPNVSAKWRKVITLPCIINVFRNGDILSSAMRFIIPRNMLKNLEQILSLISEKAMLRTGAVRRLCTLDGVTVASAEELESGQCYVAVGTERFKKLPYVELLLNKAAGGSADRHYVGERGLHRRSEIRKAFPQDSHSDSALLDSPERDDRRVKSTGDEAAGTSPSQPHHRRAGGSKREENSVFYAKPVRVRKDRPTARATAGQTSVFMGVGRRREEVRGAEEVVEDENTAVELPVDQRAAEIVEDEEFNKSQQETNHIHQTQSNKTLMTSPNRSSNDRESSQRGVLPPTHKQDDDTFTEEFEHEGGQGETGGSFHEAETVRSAQHSPLETHAEETQLSSSEQTE</sequence>
<dbReference type="Gene3D" id="3.10.20.230">
    <property type="entry name" value="Doublecortin domain"/>
    <property type="match status" value="2"/>
</dbReference>
<dbReference type="GO" id="GO:0035556">
    <property type="term" value="P:intracellular signal transduction"/>
    <property type="evidence" value="ECO:0007669"/>
    <property type="project" value="InterPro"/>
</dbReference>
<feature type="compositionally biased region" description="Low complexity" evidence="2">
    <location>
        <begin position="453"/>
        <end position="462"/>
    </location>
</feature>
<dbReference type="FunFam" id="3.10.20.230:FF:000004">
    <property type="entry name" value="Doublecortin domain containing 2"/>
    <property type="match status" value="1"/>
</dbReference>
<feature type="region of interest" description="Disordered" evidence="2">
    <location>
        <begin position="364"/>
        <end position="462"/>
    </location>
</feature>
<dbReference type="PANTHER" id="PTHR23004">
    <property type="entry name" value="DOUBLECORTIN DOMAIN CONTAINING 2"/>
    <property type="match status" value="1"/>
</dbReference>
<dbReference type="OrthoDB" id="1738954at2759"/>
<feature type="domain" description="Doublecortin" evidence="3">
    <location>
        <begin position="18"/>
        <end position="100"/>
    </location>
</feature>
<dbReference type="KEGG" id="amex:103037058"/>
<organism evidence="4 5">
    <name type="scientific">Astyanax mexicanus</name>
    <name type="common">Blind cave fish</name>
    <name type="synonym">Astyanax fasciatus mexicanus</name>
    <dbReference type="NCBI Taxonomy" id="7994"/>
    <lineage>
        <taxon>Eukaryota</taxon>
        <taxon>Metazoa</taxon>
        <taxon>Chordata</taxon>
        <taxon>Craniata</taxon>
        <taxon>Vertebrata</taxon>
        <taxon>Euteleostomi</taxon>
        <taxon>Actinopterygii</taxon>
        <taxon>Neopterygii</taxon>
        <taxon>Teleostei</taxon>
        <taxon>Ostariophysi</taxon>
        <taxon>Characiformes</taxon>
        <taxon>Characoidei</taxon>
        <taxon>Acestrorhamphidae</taxon>
        <taxon>Acestrorhamphinae</taxon>
        <taxon>Astyanax</taxon>
    </lineage>
</organism>
<dbReference type="PANTHER" id="PTHR23004:SF10">
    <property type="entry name" value="DOUBLECORTIN DOMAIN-CONTAINING PROTEIN 2B"/>
    <property type="match status" value="1"/>
</dbReference>
<dbReference type="InterPro" id="IPR003533">
    <property type="entry name" value="Doublecortin_dom"/>
</dbReference>
<dbReference type="GO" id="GO:0005874">
    <property type="term" value="C:microtubule"/>
    <property type="evidence" value="ECO:0007669"/>
    <property type="project" value="TreeGrafter"/>
</dbReference>
<evidence type="ECO:0000313" key="5">
    <source>
        <dbReference type="Proteomes" id="UP000694621"/>
    </source>
</evidence>
<dbReference type="GO" id="GO:0005815">
    <property type="term" value="C:microtubule organizing center"/>
    <property type="evidence" value="ECO:0007669"/>
    <property type="project" value="TreeGrafter"/>
</dbReference>
<evidence type="ECO:0000256" key="2">
    <source>
        <dbReference type="SAM" id="MobiDB-lite"/>
    </source>
</evidence>
<dbReference type="SUPFAM" id="SSF89837">
    <property type="entry name" value="Doublecortin (DC)"/>
    <property type="match status" value="2"/>
</dbReference>
<dbReference type="InterPro" id="IPR036572">
    <property type="entry name" value="Doublecortin_dom_sf"/>
</dbReference>